<sequence length="114" mass="13360">MITKNINFGAISGLDLRHKFTEVVTQAKDDHKCNYYVITWNNSIFILKHGSIVAKVTELPDNYDEDVVNDTLSKYIALHKVYNSRLVHLTYEYLCAEYNRLKNIHNKYTSIFRS</sequence>
<comment type="caution">
    <text evidence="1">The sequence shown here is derived from an EMBL/GenBank/DDBJ whole genome shotgun (WGS) entry which is preliminary data.</text>
</comment>
<dbReference type="AlphaFoldDB" id="A0A161L8Q9"/>
<evidence type="ECO:0000313" key="2">
    <source>
        <dbReference type="Proteomes" id="UP000076586"/>
    </source>
</evidence>
<organism evidence="1 2">
    <name type="scientific">Paludibacter jiangxiensis</name>
    <dbReference type="NCBI Taxonomy" id="681398"/>
    <lineage>
        <taxon>Bacteria</taxon>
        <taxon>Pseudomonadati</taxon>
        <taxon>Bacteroidota</taxon>
        <taxon>Bacteroidia</taxon>
        <taxon>Bacteroidales</taxon>
        <taxon>Paludibacteraceae</taxon>
        <taxon>Paludibacter</taxon>
    </lineage>
</organism>
<accession>A0A161L8Q9</accession>
<reference evidence="2" key="1">
    <citation type="submission" date="2016-04" db="EMBL/GenBank/DDBJ databases">
        <title>Draft genome sequence of Paludibacter jiangxiensis strain NM7.</title>
        <authorList>
            <person name="Qiu Y."/>
            <person name="Matsuura N."/>
            <person name="Ohashi A."/>
            <person name="Tourlousse M.D."/>
            <person name="Sekiguchi Y."/>
        </authorList>
    </citation>
    <scope>NUCLEOTIDE SEQUENCE [LARGE SCALE GENOMIC DNA]</scope>
    <source>
        <strain evidence="2">NM7</strain>
    </source>
</reference>
<dbReference type="Proteomes" id="UP000076586">
    <property type="component" value="Unassembled WGS sequence"/>
</dbReference>
<dbReference type="RefSeq" id="WP_068704963.1">
    <property type="nucleotide sequence ID" value="NZ_BDCR01000004.1"/>
</dbReference>
<dbReference type="EMBL" id="BDCR01000004">
    <property type="protein sequence ID" value="GAT63594.1"/>
    <property type="molecule type" value="Genomic_DNA"/>
</dbReference>
<evidence type="ECO:0000313" key="1">
    <source>
        <dbReference type="EMBL" id="GAT63594.1"/>
    </source>
</evidence>
<reference evidence="2" key="2">
    <citation type="journal article" date="2017" name="Genome Announc.">
        <title>Draft genome sequence of Paludibacter jiangxiensis NM7(T), a propionate-producing fermentative bacterium.</title>
        <authorList>
            <person name="Qiu Y.-L."/>
            <person name="Tourlousse D.M."/>
            <person name="Matsuura N."/>
            <person name="Ohashi A."/>
            <person name="Sekiguchi Y."/>
        </authorList>
    </citation>
    <scope>NUCLEOTIDE SEQUENCE [LARGE SCALE GENOMIC DNA]</scope>
    <source>
        <strain evidence="2">NM7</strain>
    </source>
</reference>
<keyword evidence="2" id="KW-1185">Reference proteome</keyword>
<name>A0A161L8Q9_9BACT</name>
<gene>
    <name evidence="1" type="ORF">PJIAN_4133</name>
</gene>
<protein>
    <submittedName>
        <fullName evidence="1">Uncharacterized protein</fullName>
    </submittedName>
</protein>
<proteinExistence type="predicted"/>